<feature type="domain" description="Major facilitator superfamily (MFS) profile" evidence="8">
    <location>
        <begin position="1"/>
        <end position="434"/>
    </location>
</feature>
<feature type="transmembrane region" description="Helical" evidence="7">
    <location>
        <begin position="194"/>
        <end position="211"/>
    </location>
</feature>
<keyword evidence="12" id="KW-1185">Reference proteome</keyword>
<dbReference type="PROSITE" id="PS50850">
    <property type="entry name" value="MFS"/>
    <property type="match status" value="1"/>
</dbReference>
<feature type="transmembrane region" description="Helical" evidence="7">
    <location>
        <begin position="396"/>
        <end position="415"/>
    </location>
</feature>
<evidence type="ECO:0000259" key="8">
    <source>
        <dbReference type="PROSITE" id="PS50850"/>
    </source>
</evidence>
<dbReference type="InterPro" id="IPR011701">
    <property type="entry name" value="MFS"/>
</dbReference>
<feature type="transmembrane region" description="Helical" evidence="7">
    <location>
        <begin position="290"/>
        <end position="312"/>
    </location>
</feature>
<keyword evidence="6 7" id="KW-0472">Membrane</keyword>
<evidence type="ECO:0000313" key="12">
    <source>
        <dbReference type="Proteomes" id="UP000467379"/>
    </source>
</evidence>
<feature type="transmembrane region" description="Helical" evidence="7">
    <location>
        <begin position="66"/>
        <end position="86"/>
    </location>
</feature>
<dbReference type="GO" id="GO:0005886">
    <property type="term" value="C:plasma membrane"/>
    <property type="evidence" value="ECO:0007669"/>
    <property type="project" value="UniProtKB-SubCell"/>
</dbReference>
<dbReference type="CDD" id="cd17321">
    <property type="entry name" value="MFS_MMR_MDR_like"/>
    <property type="match status" value="1"/>
</dbReference>
<sequence length="509" mass="51132">MLLICASALFAVGLDTTVLQIAVPALAHDLAPGPNATLWILDSYALTLAALLVPAGACADRFGHRAMFATGVALFAAGSATGALAATAGALIAARMITGAGAALLLPSSLRLIRRSFGEPKQRIAALGIWTAAGSIGSMAGPVLSGALLEHYWWGAVFVINLPLFAVLLPAALRLVRADTAGPGVGRQQRRVDLASVVVGVPAMFGLVYCLKSATHLHFSPALCAAVVTSLTAMVWFVRRQHHLREPLLDLSLFRIPGLATSIVIVLGSVIAVTGVEVLLAQYFQYVLGLGPFAAGLRVAPLAIGTVAGGLAGAPLAGTCGPRAALRIGLGVASTAAAVLAATGELANPALVGASLLCLGAGVQVAANICSARVLSIAPATRAGAAGALDSTAFELGSGLGVAIPGVLAAAYYTAGVDANAGLSPALKAHAHRSIAAAFDYAAGLPAAQHTAVIDAARHAFGSATHICVALSGCLLLMCWAMSARRERSTPSLTASAPTAQPISTTSSR</sequence>
<accession>A0A7I7WH81</accession>
<keyword evidence="2" id="KW-0813">Transport</keyword>
<keyword evidence="4 7" id="KW-0812">Transmembrane</keyword>
<keyword evidence="9" id="KW-0614">Plasmid</keyword>
<evidence type="ECO:0000313" key="11">
    <source>
        <dbReference type="Proteomes" id="UP000192441"/>
    </source>
</evidence>
<feature type="transmembrane region" description="Helical" evidence="7">
    <location>
        <begin position="217"/>
        <end position="238"/>
    </location>
</feature>
<evidence type="ECO:0000256" key="5">
    <source>
        <dbReference type="ARBA" id="ARBA00022989"/>
    </source>
</evidence>
<evidence type="ECO:0000313" key="9">
    <source>
        <dbReference type="EMBL" id="BBZ15278.1"/>
    </source>
</evidence>
<reference evidence="9 12" key="2">
    <citation type="journal article" date="2019" name="Emerg. Microbes Infect.">
        <title>Comprehensive subspecies identification of 175 nontuberculous mycobacteria species based on 7547 genomic profiles.</title>
        <authorList>
            <person name="Matsumoto Y."/>
            <person name="Kinjo T."/>
            <person name="Motooka D."/>
            <person name="Nabeya D."/>
            <person name="Jung N."/>
            <person name="Uechi K."/>
            <person name="Horii T."/>
            <person name="Iida T."/>
            <person name="Fujita J."/>
            <person name="Nakamura S."/>
        </authorList>
    </citation>
    <scope>NUCLEOTIDE SEQUENCE [LARGE SCALE GENOMIC DNA]</scope>
    <source>
        <strain evidence="9 12">JCM 12687</strain>
        <plasmid evidence="9">pJCM12687</plasmid>
    </source>
</reference>
<evidence type="ECO:0000256" key="1">
    <source>
        <dbReference type="ARBA" id="ARBA00004651"/>
    </source>
</evidence>
<comment type="subcellular location">
    <subcellularLocation>
        <location evidence="1">Cell membrane</location>
        <topology evidence="1">Multi-pass membrane protein</topology>
    </subcellularLocation>
</comment>
<proteinExistence type="predicted"/>
<feature type="transmembrane region" description="Helical" evidence="7">
    <location>
        <begin position="36"/>
        <end position="59"/>
    </location>
</feature>
<keyword evidence="3" id="KW-1003">Cell membrane</keyword>
<reference evidence="9" key="3">
    <citation type="submission" date="2020-02" db="EMBL/GenBank/DDBJ databases">
        <authorList>
            <person name="Matsumoto Y."/>
            <person name="Motooka D."/>
            <person name="Nakamura S."/>
        </authorList>
    </citation>
    <scope>NUCLEOTIDE SEQUENCE</scope>
    <source>
        <strain evidence="9">JCM 12687</strain>
        <plasmid evidence="9">pJCM12687</plasmid>
    </source>
</reference>
<dbReference type="Proteomes" id="UP000467379">
    <property type="component" value="Plasmid pJCM12687"/>
</dbReference>
<dbReference type="InterPro" id="IPR036259">
    <property type="entry name" value="MFS_trans_sf"/>
</dbReference>
<feature type="transmembrane region" description="Helical" evidence="7">
    <location>
        <begin position="124"/>
        <end position="145"/>
    </location>
</feature>
<reference evidence="10 11" key="1">
    <citation type="submission" date="2016-12" db="EMBL/GenBank/DDBJ databases">
        <title>The new phylogeny of genus Mycobacterium.</title>
        <authorList>
            <person name="Tortoli E."/>
            <person name="Trovato A."/>
            <person name="Cirillo D.M."/>
        </authorList>
    </citation>
    <scope>NUCLEOTIDE SEQUENCE [LARGE SCALE GENOMIC DNA]</scope>
    <source>
        <strain evidence="10 11">DSM 44624</strain>
    </source>
</reference>
<keyword evidence="5 7" id="KW-1133">Transmembrane helix</keyword>
<evidence type="ECO:0000256" key="2">
    <source>
        <dbReference type="ARBA" id="ARBA00022448"/>
    </source>
</evidence>
<evidence type="ECO:0000256" key="3">
    <source>
        <dbReference type="ARBA" id="ARBA00022475"/>
    </source>
</evidence>
<dbReference type="EMBL" id="MVHM01000023">
    <property type="protein sequence ID" value="ORA32567.1"/>
    <property type="molecule type" value="Genomic_DNA"/>
</dbReference>
<dbReference type="PANTHER" id="PTHR42718:SF47">
    <property type="entry name" value="METHYL VIOLOGEN RESISTANCE PROTEIN SMVA"/>
    <property type="match status" value="1"/>
</dbReference>
<feature type="transmembrane region" description="Helical" evidence="7">
    <location>
        <begin position="350"/>
        <end position="375"/>
    </location>
</feature>
<dbReference type="Pfam" id="PF07690">
    <property type="entry name" value="MFS_1"/>
    <property type="match status" value="1"/>
</dbReference>
<evidence type="ECO:0000256" key="6">
    <source>
        <dbReference type="ARBA" id="ARBA00023136"/>
    </source>
</evidence>
<evidence type="ECO:0000256" key="4">
    <source>
        <dbReference type="ARBA" id="ARBA00022692"/>
    </source>
</evidence>
<feature type="transmembrane region" description="Helical" evidence="7">
    <location>
        <begin position="92"/>
        <end position="112"/>
    </location>
</feature>
<dbReference type="PANTHER" id="PTHR42718">
    <property type="entry name" value="MAJOR FACILITATOR SUPERFAMILY MULTIDRUG TRANSPORTER MFSC"/>
    <property type="match status" value="1"/>
</dbReference>
<dbReference type="Gene3D" id="1.20.1250.20">
    <property type="entry name" value="MFS general substrate transporter like domains"/>
    <property type="match status" value="1"/>
</dbReference>
<dbReference type="AlphaFoldDB" id="A0A7I7WH81"/>
<geneLocation type="plasmid" evidence="9 12">
    <name>pJCM12687</name>
</geneLocation>
<feature type="transmembrane region" description="Helical" evidence="7">
    <location>
        <begin position="151"/>
        <end position="173"/>
    </location>
</feature>
<feature type="transmembrane region" description="Helical" evidence="7">
    <location>
        <begin position="324"/>
        <end position="344"/>
    </location>
</feature>
<name>A0A7I7WH81_9MYCO</name>
<dbReference type="Proteomes" id="UP000192441">
    <property type="component" value="Unassembled WGS sequence"/>
</dbReference>
<dbReference type="GO" id="GO:0022857">
    <property type="term" value="F:transmembrane transporter activity"/>
    <property type="evidence" value="ECO:0007669"/>
    <property type="project" value="InterPro"/>
</dbReference>
<protein>
    <submittedName>
        <fullName evidence="9">MFS transporter</fullName>
    </submittedName>
</protein>
<feature type="transmembrane region" description="Helical" evidence="7">
    <location>
        <begin position="460"/>
        <end position="482"/>
    </location>
</feature>
<dbReference type="InterPro" id="IPR020846">
    <property type="entry name" value="MFS_dom"/>
</dbReference>
<gene>
    <name evidence="10" type="ORF">BST20_24495</name>
    <name evidence="9" type="ORF">MBRA_54730</name>
</gene>
<evidence type="ECO:0000313" key="10">
    <source>
        <dbReference type="EMBL" id="ORA32567.1"/>
    </source>
</evidence>
<evidence type="ECO:0000256" key="7">
    <source>
        <dbReference type="SAM" id="Phobius"/>
    </source>
</evidence>
<organism evidence="10 11">
    <name type="scientific">Mycobacterium branderi</name>
    <dbReference type="NCBI Taxonomy" id="43348"/>
    <lineage>
        <taxon>Bacteria</taxon>
        <taxon>Bacillati</taxon>
        <taxon>Actinomycetota</taxon>
        <taxon>Actinomycetes</taxon>
        <taxon>Mycobacteriales</taxon>
        <taxon>Mycobacteriaceae</taxon>
        <taxon>Mycobacterium</taxon>
    </lineage>
</organism>
<dbReference type="EMBL" id="AP022607">
    <property type="protein sequence ID" value="BBZ15278.1"/>
    <property type="molecule type" value="Genomic_DNA"/>
</dbReference>
<dbReference type="Gene3D" id="1.20.1720.10">
    <property type="entry name" value="Multidrug resistance protein D"/>
    <property type="match status" value="1"/>
</dbReference>
<dbReference type="SUPFAM" id="SSF103473">
    <property type="entry name" value="MFS general substrate transporter"/>
    <property type="match status" value="1"/>
</dbReference>
<feature type="transmembrane region" description="Helical" evidence="7">
    <location>
        <begin position="259"/>
        <end position="284"/>
    </location>
</feature>